<dbReference type="InterPro" id="IPR017850">
    <property type="entry name" value="Alkaline_phosphatase_core_sf"/>
</dbReference>
<evidence type="ECO:0000256" key="1">
    <source>
        <dbReference type="ARBA" id="ARBA00000370"/>
    </source>
</evidence>
<keyword evidence="8 9" id="KW-0413">Isomerase</keyword>
<feature type="domain" description="Metalloenzyme" evidence="14">
    <location>
        <begin position="7"/>
        <end position="517"/>
    </location>
</feature>
<keyword evidence="7 9" id="KW-0464">Manganese</keyword>
<feature type="binding site" evidence="9 13">
    <location>
        <position position="408"/>
    </location>
    <ligand>
        <name>Mn(2+)</name>
        <dbReference type="ChEBI" id="CHEBI:29035"/>
        <label>1</label>
    </ligand>
</feature>
<dbReference type="CDD" id="cd16010">
    <property type="entry name" value="iPGM"/>
    <property type="match status" value="1"/>
</dbReference>
<dbReference type="InterPro" id="IPR011258">
    <property type="entry name" value="BPG-indep_PGM_N"/>
</dbReference>
<evidence type="ECO:0000256" key="6">
    <source>
        <dbReference type="ARBA" id="ARBA00023152"/>
    </source>
</evidence>
<feature type="binding site" evidence="9 13">
    <location>
        <position position="464"/>
    </location>
    <ligand>
        <name>Mn(2+)</name>
        <dbReference type="ChEBI" id="CHEBI:29035"/>
        <label>1</label>
    </ligand>
</feature>
<dbReference type="Pfam" id="PF01676">
    <property type="entry name" value="Metalloenzyme"/>
    <property type="match status" value="1"/>
</dbReference>
<feature type="binding site" evidence="9 12">
    <location>
        <begin position="264"/>
        <end position="267"/>
    </location>
    <ligand>
        <name>substrate</name>
    </ligand>
</feature>
<dbReference type="Pfam" id="PF06415">
    <property type="entry name" value="iPGM_N"/>
    <property type="match status" value="1"/>
</dbReference>
<feature type="binding site" evidence="9 13">
    <location>
        <position position="445"/>
    </location>
    <ligand>
        <name>Mn(2+)</name>
        <dbReference type="ChEBI" id="CHEBI:29035"/>
        <label>2</label>
    </ligand>
</feature>
<evidence type="ECO:0000256" key="13">
    <source>
        <dbReference type="PIRSR" id="PIRSR001492-3"/>
    </source>
</evidence>
<sequence length="527" mass="58582">MSTNRPKPIVLIILDGWGIAPPSKSNAITIAKTPTYDNLVKNYPAMTLQASGESVGLSWGEIGNSEVGHLNLGSGKLVYQNLPKIDKEITTGTFFENPVLLEAINRAKKNKKSIHLVGLFSSGGVHASINHFYALLEMCKKEKIKDVYVHAILDGRDMPFNSGIDLITKAQEKFKENKLGKIATISGRFYAMDRDNHWERVELAYKAMVDGQSTETFDDPIKAVQVSYDKKVYDEEFVPTVIVEHGEPVAKIGEGDSVIFFNFRSDRARQLTKAFILPGFEKIKRDYLNNLYFVTMTEYEKDLPVEIAYPPELIDSPIAKVISDAGLKQLHIAETEKYAHVTFFFNGGQEEAYANEDRVLIPSPRVASYNEKPEMSAKEITKKLVEIIMKDEYDFIVVNFANSDMVAHTGDLKASIKACEIVDASLKQLIEVILGKNGVAFITSDHGNAEELMNLQSGKIDKEHSTYPVPFLIIGKQWEGKTAGILDSPNSDLSLVQPSGLLSDVAPTILKVMNLEKPKDMTGQSLI</sequence>
<dbReference type="UniPathway" id="UPA00109">
    <property type="reaction ID" value="UER00186"/>
</dbReference>
<evidence type="ECO:0000259" key="14">
    <source>
        <dbReference type="Pfam" id="PF01676"/>
    </source>
</evidence>
<dbReference type="FunFam" id="3.40.1450.10:FF:000002">
    <property type="entry name" value="2,3-bisphosphoglycerate-independent phosphoglycerate mutase"/>
    <property type="match status" value="1"/>
</dbReference>
<evidence type="ECO:0000256" key="11">
    <source>
        <dbReference type="PIRSR" id="PIRSR001492-1"/>
    </source>
</evidence>
<dbReference type="AlphaFoldDB" id="A0A2H0W3C8"/>
<evidence type="ECO:0000256" key="7">
    <source>
        <dbReference type="ARBA" id="ARBA00023211"/>
    </source>
</evidence>
<keyword evidence="5 9" id="KW-0479">Metal-binding</keyword>
<dbReference type="Gene3D" id="3.40.1450.10">
    <property type="entry name" value="BPG-independent phosphoglycerate mutase, domain B"/>
    <property type="match status" value="1"/>
</dbReference>
<dbReference type="InterPro" id="IPR036646">
    <property type="entry name" value="PGAM_B_sf"/>
</dbReference>
<evidence type="ECO:0000259" key="15">
    <source>
        <dbReference type="Pfam" id="PF06415"/>
    </source>
</evidence>
<evidence type="ECO:0000256" key="12">
    <source>
        <dbReference type="PIRSR" id="PIRSR001492-2"/>
    </source>
</evidence>
<comment type="subunit">
    <text evidence="9">Monomer.</text>
</comment>
<dbReference type="InterPro" id="IPR005995">
    <property type="entry name" value="Pgm_bpd_ind"/>
</dbReference>
<dbReference type="Proteomes" id="UP000229056">
    <property type="component" value="Unassembled WGS sequence"/>
</dbReference>
<evidence type="ECO:0000256" key="9">
    <source>
        <dbReference type="HAMAP-Rule" id="MF_01038"/>
    </source>
</evidence>
<feature type="binding site" evidence="9 12">
    <location>
        <position position="126"/>
    </location>
    <ligand>
        <name>substrate</name>
    </ligand>
</feature>
<reference evidence="17" key="1">
    <citation type="submission" date="2017-09" db="EMBL/GenBank/DDBJ databases">
        <title>Depth-based differentiation of microbial function through sediment-hosted aquifers and enrichment of novel symbionts in the deep terrestrial subsurface.</title>
        <authorList>
            <person name="Probst A.J."/>
            <person name="Ladd B."/>
            <person name="Jarett J.K."/>
            <person name="Geller-Mcgrath D.E."/>
            <person name="Sieber C.M.K."/>
            <person name="Emerson J.B."/>
            <person name="Anantharaman K."/>
            <person name="Thomas B.C."/>
            <person name="Malmstrom R."/>
            <person name="Stieglmeier M."/>
            <person name="Klingl A."/>
            <person name="Woyke T."/>
            <person name="Ryan C.M."/>
            <person name="Banfield J.F."/>
        </authorList>
    </citation>
    <scope>NUCLEOTIDE SEQUENCE [LARGE SCALE GENOMIC DNA]</scope>
</reference>
<feature type="active site" description="Phosphoserine intermediate" evidence="9 11">
    <location>
        <position position="65"/>
    </location>
</feature>
<dbReference type="SUPFAM" id="SSF53649">
    <property type="entry name" value="Alkaline phosphatase-like"/>
    <property type="match status" value="1"/>
</dbReference>
<dbReference type="Gene3D" id="3.40.720.10">
    <property type="entry name" value="Alkaline Phosphatase, subunit A"/>
    <property type="match status" value="1"/>
</dbReference>
<feature type="binding site" evidence="9 13">
    <location>
        <position position="15"/>
    </location>
    <ligand>
        <name>Mn(2+)</name>
        <dbReference type="ChEBI" id="CHEBI:29035"/>
        <label>2</label>
    </ligand>
</feature>
<evidence type="ECO:0000256" key="8">
    <source>
        <dbReference type="ARBA" id="ARBA00023235"/>
    </source>
</evidence>
<gene>
    <name evidence="9" type="primary">gpmI</name>
    <name evidence="16" type="ORF">COT80_03845</name>
</gene>
<dbReference type="EMBL" id="PEZY01000012">
    <property type="protein sequence ID" value="PIS05873.1"/>
    <property type="molecule type" value="Genomic_DNA"/>
</dbReference>
<comment type="similarity">
    <text evidence="4 9">Belongs to the BPG-independent phosphoglycerate mutase family.</text>
</comment>
<evidence type="ECO:0000256" key="3">
    <source>
        <dbReference type="ARBA" id="ARBA00004798"/>
    </source>
</evidence>
<dbReference type="EC" id="5.4.2.12" evidence="9 10"/>
<dbReference type="GO" id="GO:0005829">
    <property type="term" value="C:cytosol"/>
    <property type="evidence" value="ECO:0007669"/>
    <property type="project" value="TreeGrafter"/>
</dbReference>
<feature type="binding site" evidence="9 13">
    <location>
        <position position="404"/>
    </location>
    <ligand>
        <name>Mn(2+)</name>
        <dbReference type="ChEBI" id="CHEBI:29035"/>
        <label>1</label>
    </ligand>
</feature>
<dbReference type="GO" id="GO:0006096">
    <property type="term" value="P:glycolytic process"/>
    <property type="evidence" value="ECO:0007669"/>
    <property type="project" value="UniProtKB-UniRule"/>
</dbReference>
<comment type="function">
    <text evidence="2 9">Catalyzes the interconversion of 2-phosphoglycerate and 3-phosphoglycerate.</text>
</comment>
<feature type="binding site" evidence="9 12">
    <location>
        <begin position="156"/>
        <end position="157"/>
    </location>
    <ligand>
        <name>substrate</name>
    </ligand>
</feature>
<accession>A0A2H0W3C8</accession>
<dbReference type="GO" id="GO:0004619">
    <property type="term" value="F:phosphoglycerate mutase activity"/>
    <property type="evidence" value="ECO:0007669"/>
    <property type="project" value="UniProtKB-UniRule"/>
</dbReference>
<dbReference type="PIRSF" id="PIRSF001492">
    <property type="entry name" value="IPGAM"/>
    <property type="match status" value="1"/>
</dbReference>
<dbReference type="HAMAP" id="MF_01038">
    <property type="entry name" value="GpmI"/>
    <property type="match status" value="1"/>
</dbReference>
<dbReference type="PANTHER" id="PTHR31637">
    <property type="entry name" value="2,3-BISPHOSPHOGLYCERATE-INDEPENDENT PHOSPHOGLYCERATE MUTASE"/>
    <property type="match status" value="1"/>
</dbReference>
<feature type="binding site" evidence="9 12">
    <location>
        <position position="194"/>
    </location>
    <ligand>
        <name>substrate</name>
    </ligand>
</feature>
<feature type="binding site" evidence="9 13">
    <location>
        <position position="65"/>
    </location>
    <ligand>
        <name>Mn(2+)</name>
        <dbReference type="ChEBI" id="CHEBI:29035"/>
        <label>2</label>
    </ligand>
</feature>
<organism evidence="16 17">
    <name type="scientific">Candidatus Buchananbacteria bacterium CG10_big_fil_rev_8_21_14_0_10_33_19</name>
    <dbReference type="NCBI Taxonomy" id="1974525"/>
    <lineage>
        <taxon>Bacteria</taxon>
        <taxon>Candidatus Buchananiibacteriota</taxon>
    </lineage>
</organism>
<protein>
    <recommendedName>
        <fullName evidence="9 10">2,3-bisphosphoglycerate-independent phosphoglycerate mutase</fullName>
        <shortName evidence="9">BPG-independent PGAM</shortName>
        <shortName evidence="9">Phosphoglyceromutase</shortName>
        <shortName evidence="9">iPGM</shortName>
        <ecNumber evidence="9 10">5.4.2.12</ecNumber>
    </recommendedName>
</protein>
<keyword evidence="6 9" id="KW-0324">Glycolysis</keyword>
<dbReference type="SUPFAM" id="SSF64158">
    <property type="entry name" value="2,3-Bisphosphoglycerate-independent phosphoglycerate mutase, substrate-binding domain"/>
    <property type="match status" value="1"/>
</dbReference>
<feature type="binding site" evidence="9 12">
    <location>
        <position position="337"/>
    </location>
    <ligand>
        <name>substrate</name>
    </ligand>
</feature>
<comment type="cofactor">
    <cofactor evidence="9">
        <name>Mn(2+)</name>
        <dbReference type="ChEBI" id="CHEBI:29035"/>
    </cofactor>
    <text evidence="9">Binds 2 manganese ions per subunit.</text>
</comment>
<name>A0A2H0W3C8_9BACT</name>
<evidence type="ECO:0000313" key="17">
    <source>
        <dbReference type="Proteomes" id="UP000229056"/>
    </source>
</evidence>
<feature type="binding site" evidence="9 13">
    <location>
        <position position="446"/>
    </location>
    <ligand>
        <name>Mn(2+)</name>
        <dbReference type="ChEBI" id="CHEBI:29035"/>
        <label>2</label>
    </ligand>
</feature>
<dbReference type="GO" id="GO:0006007">
    <property type="term" value="P:glucose catabolic process"/>
    <property type="evidence" value="ECO:0007669"/>
    <property type="project" value="InterPro"/>
</dbReference>
<feature type="binding site" evidence="9 12">
    <location>
        <position position="188"/>
    </location>
    <ligand>
        <name>substrate</name>
    </ligand>
</feature>
<feature type="domain" description="BPG-independent PGAM N-terminal" evidence="15">
    <location>
        <begin position="85"/>
        <end position="301"/>
    </location>
</feature>
<evidence type="ECO:0000256" key="5">
    <source>
        <dbReference type="ARBA" id="ARBA00022723"/>
    </source>
</evidence>
<dbReference type="InterPro" id="IPR006124">
    <property type="entry name" value="Metalloenzyme"/>
</dbReference>
<evidence type="ECO:0000256" key="10">
    <source>
        <dbReference type="NCBIfam" id="TIGR01307"/>
    </source>
</evidence>
<comment type="caution">
    <text evidence="16">The sequence shown here is derived from an EMBL/GenBank/DDBJ whole genome shotgun (WGS) entry which is preliminary data.</text>
</comment>
<evidence type="ECO:0000313" key="16">
    <source>
        <dbReference type="EMBL" id="PIS05873.1"/>
    </source>
</evidence>
<proteinExistence type="inferred from homology"/>
<evidence type="ECO:0000256" key="4">
    <source>
        <dbReference type="ARBA" id="ARBA00008819"/>
    </source>
</evidence>
<comment type="catalytic activity">
    <reaction evidence="1 9">
        <text>(2R)-2-phosphoglycerate = (2R)-3-phosphoglycerate</text>
        <dbReference type="Rhea" id="RHEA:15901"/>
        <dbReference type="ChEBI" id="CHEBI:58272"/>
        <dbReference type="ChEBI" id="CHEBI:58289"/>
        <dbReference type="EC" id="5.4.2.12"/>
    </reaction>
</comment>
<evidence type="ECO:0000256" key="2">
    <source>
        <dbReference type="ARBA" id="ARBA00002315"/>
    </source>
</evidence>
<dbReference type="NCBIfam" id="TIGR01307">
    <property type="entry name" value="pgm_bpd_ind"/>
    <property type="match status" value="1"/>
</dbReference>
<dbReference type="GO" id="GO:0030145">
    <property type="term" value="F:manganese ion binding"/>
    <property type="evidence" value="ECO:0007669"/>
    <property type="project" value="UniProtKB-UniRule"/>
</dbReference>
<comment type="pathway">
    <text evidence="3 9">Carbohydrate degradation; glycolysis; pyruvate from D-glyceraldehyde 3-phosphate: step 3/5.</text>
</comment>
<dbReference type="PANTHER" id="PTHR31637:SF0">
    <property type="entry name" value="2,3-BISPHOSPHOGLYCERATE-INDEPENDENT PHOSPHOGLYCERATE MUTASE"/>
    <property type="match status" value="1"/>
</dbReference>